<sequence>MRAVRGRTDGRVQEASRTARTARHGDEGPLGPGRPGPGLELEPELELELDCAAAAGAVRRRPGTGLYEGSPCKLADGSRGQCIPLTKCPSALALFRKDRRNFRPKRCGFRGFVEVICCADVPLRRAEEACRDFTNEINPSINVYIYGGSVAQPGEFPHMVGRPRPAAAAASADFAEPFEDGLNEGPLFRELVHRGPPLARVPPPDAPPPLPLALGADQDDESDAPASTAAPTAADGLAARAGSLDGAGSDEGSGEGSGEDSDSVELSGRAGFLLGGIRDAVKRHRDRVKEHVRHLGEQIFGSPRPEQQQPVHDVRPHHDHRDEPSRPNPSGQDDNPPDRDGRPPYRPDEPHRPYNNPSGQGDSPPDRDGRPPHRPDEPHRPYNNPSGQGDSPPERDGRPPHRPDDSPRPVPTPPPSSTASPARGVPGDDAYGELIDPRTGVAAVRGKSTFGAEFGALEEETTSRPRLIRVTASAPGLGEGKAGRPGNWRVPPDSVWARPPGAAGSGQSGQPLPIAVGAPPGSPGPPGAGVQAGEEEGKAGIALYVIGGDEAMPDEFKHMVALGFRDASGVMTWDCGGTLISNEHVLTAAHCVTNSLR</sequence>
<feature type="compositionally biased region" description="Basic and acidic residues" evidence="6">
    <location>
        <begin position="287"/>
        <end position="296"/>
    </location>
</feature>
<accession>A0AAE1LSU4</accession>
<feature type="compositionally biased region" description="Low complexity" evidence="6">
    <location>
        <begin position="224"/>
        <end position="247"/>
    </location>
</feature>
<dbReference type="AlphaFoldDB" id="A0AAE1LSU4"/>
<dbReference type="InterPro" id="IPR018114">
    <property type="entry name" value="TRYPSIN_HIS"/>
</dbReference>
<evidence type="ECO:0000256" key="3">
    <source>
        <dbReference type="ARBA" id="ARBA00022801"/>
    </source>
</evidence>
<keyword evidence="4" id="KW-0720">Serine protease</keyword>
<dbReference type="InterPro" id="IPR009003">
    <property type="entry name" value="Peptidase_S1_PA"/>
</dbReference>
<evidence type="ECO:0000256" key="1">
    <source>
        <dbReference type="ARBA" id="ARBA00022670"/>
    </source>
</evidence>
<dbReference type="Pfam" id="PF00089">
    <property type="entry name" value="Trypsin"/>
    <property type="match status" value="1"/>
</dbReference>
<keyword evidence="2" id="KW-0732">Signal</keyword>
<name>A0AAE1LSU4_9NEOP</name>
<protein>
    <submittedName>
        <fullName evidence="8">Phenoloxidase-activating factor 1</fullName>
    </submittedName>
</protein>
<feature type="region of interest" description="Disordered" evidence="6">
    <location>
        <begin position="194"/>
        <end position="267"/>
    </location>
</feature>
<evidence type="ECO:0000256" key="4">
    <source>
        <dbReference type="ARBA" id="ARBA00022825"/>
    </source>
</evidence>
<proteinExistence type="predicted"/>
<dbReference type="Gene3D" id="3.30.1640.30">
    <property type="match status" value="1"/>
</dbReference>
<reference evidence="8" key="2">
    <citation type="journal article" date="2023" name="BMC Genomics">
        <title>Pest status, molecular evolution, and epigenetic factors derived from the genome assembly of Frankliniella fusca, a thysanopteran phytovirus vector.</title>
        <authorList>
            <person name="Catto M.A."/>
            <person name="Labadie P.E."/>
            <person name="Jacobson A.L."/>
            <person name="Kennedy G.G."/>
            <person name="Srinivasan R."/>
            <person name="Hunt B.G."/>
        </authorList>
    </citation>
    <scope>NUCLEOTIDE SEQUENCE</scope>
    <source>
        <strain evidence="8">PL_HMW_Pooled</strain>
    </source>
</reference>
<feature type="compositionally biased region" description="Basic and acidic residues" evidence="6">
    <location>
        <begin position="336"/>
        <end position="352"/>
    </location>
</feature>
<feature type="region of interest" description="Disordered" evidence="6">
    <location>
        <begin position="496"/>
        <end position="533"/>
    </location>
</feature>
<evidence type="ECO:0000256" key="6">
    <source>
        <dbReference type="SAM" id="MobiDB-lite"/>
    </source>
</evidence>
<dbReference type="Gene3D" id="2.40.10.10">
    <property type="entry name" value="Trypsin-like serine proteases"/>
    <property type="match status" value="1"/>
</dbReference>
<reference evidence="8" key="1">
    <citation type="submission" date="2021-07" db="EMBL/GenBank/DDBJ databases">
        <authorList>
            <person name="Catto M.A."/>
            <person name="Jacobson A."/>
            <person name="Kennedy G."/>
            <person name="Labadie P."/>
            <person name="Hunt B.G."/>
            <person name="Srinivasan R."/>
        </authorList>
    </citation>
    <scope>NUCLEOTIDE SEQUENCE</scope>
    <source>
        <strain evidence="8">PL_HMW_Pooled</strain>
        <tissue evidence="8">Head</tissue>
    </source>
</reference>
<evidence type="ECO:0000256" key="2">
    <source>
        <dbReference type="ARBA" id="ARBA00022729"/>
    </source>
</evidence>
<feature type="region of interest" description="Disordered" evidence="6">
    <location>
        <begin position="1"/>
        <end position="39"/>
    </location>
</feature>
<gene>
    <name evidence="8" type="ORF">KUF71_024140</name>
</gene>
<dbReference type="PROSITE" id="PS00134">
    <property type="entry name" value="TRYPSIN_HIS"/>
    <property type="match status" value="1"/>
</dbReference>
<evidence type="ECO:0000313" key="9">
    <source>
        <dbReference type="Proteomes" id="UP001219518"/>
    </source>
</evidence>
<comment type="caution">
    <text evidence="8">The sequence shown here is derived from an EMBL/GenBank/DDBJ whole genome shotgun (WGS) entry which is preliminary data.</text>
</comment>
<feature type="domain" description="Clip" evidence="7">
    <location>
        <begin position="71"/>
        <end position="118"/>
    </location>
</feature>
<dbReference type="GO" id="GO:0004252">
    <property type="term" value="F:serine-type endopeptidase activity"/>
    <property type="evidence" value="ECO:0007669"/>
    <property type="project" value="InterPro"/>
</dbReference>
<feature type="compositionally biased region" description="Basic and acidic residues" evidence="6">
    <location>
        <begin position="1"/>
        <end position="14"/>
    </location>
</feature>
<evidence type="ECO:0000313" key="8">
    <source>
        <dbReference type="EMBL" id="KAK3930783.1"/>
    </source>
</evidence>
<evidence type="ECO:0000256" key="5">
    <source>
        <dbReference type="ARBA" id="ARBA00023157"/>
    </source>
</evidence>
<dbReference type="SUPFAM" id="SSF50494">
    <property type="entry name" value="Trypsin-like serine proteases"/>
    <property type="match status" value="1"/>
</dbReference>
<dbReference type="GO" id="GO:0006508">
    <property type="term" value="P:proteolysis"/>
    <property type="evidence" value="ECO:0007669"/>
    <property type="project" value="UniProtKB-KW"/>
</dbReference>
<evidence type="ECO:0000259" key="7">
    <source>
        <dbReference type="PROSITE" id="PS51888"/>
    </source>
</evidence>
<dbReference type="InterPro" id="IPR001254">
    <property type="entry name" value="Trypsin_dom"/>
</dbReference>
<organism evidence="8 9">
    <name type="scientific">Frankliniella fusca</name>
    <dbReference type="NCBI Taxonomy" id="407009"/>
    <lineage>
        <taxon>Eukaryota</taxon>
        <taxon>Metazoa</taxon>
        <taxon>Ecdysozoa</taxon>
        <taxon>Arthropoda</taxon>
        <taxon>Hexapoda</taxon>
        <taxon>Insecta</taxon>
        <taxon>Pterygota</taxon>
        <taxon>Neoptera</taxon>
        <taxon>Paraneoptera</taxon>
        <taxon>Thysanoptera</taxon>
        <taxon>Terebrantia</taxon>
        <taxon>Thripoidea</taxon>
        <taxon>Thripidae</taxon>
        <taxon>Frankliniella</taxon>
    </lineage>
</organism>
<dbReference type="Pfam" id="PF12032">
    <property type="entry name" value="CLIP"/>
    <property type="match status" value="1"/>
</dbReference>
<dbReference type="Proteomes" id="UP001219518">
    <property type="component" value="Unassembled WGS sequence"/>
</dbReference>
<dbReference type="SMART" id="SM00680">
    <property type="entry name" value="CLIP"/>
    <property type="match status" value="1"/>
</dbReference>
<keyword evidence="1" id="KW-0645">Protease</keyword>
<dbReference type="InterPro" id="IPR038565">
    <property type="entry name" value="CLIP_sf"/>
</dbReference>
<keyword evidence="5" id="KW-1015">Disulfide bond</keyword>
<dbReference type="InterPro" id="IPR043504">
    <property type="entry name" value="Peptidase_S1_PA_chymotrypsin"/>
</dbReference>
<feature type="compositionally biased region" description="Basic and acidic residues" evidence="6">
    <location>
        <begin position="364"/>
        <end position="380"/>
    </location>
</feature>
<keyword evidence="9" id="KW-1185">Reference proteome</keyword>
<feature type="compositionally biased region" description="Pro residues" evidence="6">
    <location>
        <begin position="199"/>
        <end position="211"/>
    </location>
</feature>
<feature type="region of interest" description="Disordered" evidence="6">
    <location>
        <begin position="284"/>
        <end position="440"/>
    </location>
</feature>
<dbReference type="InterPro" id="IPR022700">
    <property type="entry name" value="CLIP"/>
</dbReference>
<dbReference type="EMBL" id="JAHWGI010001412">
    <property type="protein sequence ID" value="KAK3930783.1"/>
    <property type="molecule type" value="Genomic_DNA"/>
</dbReference>
<dbReference type="PROSITE" id="PS51888">
    <property type="entry name" value="CLIP"/>
    <property type="match status" value="1"/>
</dbReference>
<keyword evidence="3" id="KW-0378">Hydrolase</keyword>
<feature type="compositionally biased region" description="Basic and acidic residues" evidence="6">
    <location>
        <begin position="312"/>
        <end position="325"/>
    </location>
</feature>
<feature type="compositionally biased region" description="Basic and acidic residues" evidence="6">
    <location>
        <begin position="392"/>
        <end position="407"/>
    </location>
</feature>